<dbReference type="InterPro" id="IPR036412">
    <property type="entry name" value="HAD-like_sf"/>
</dbReference>
<dbReference type="Proteomes" id="UP000241858">
    <property type="component" value="Unassembled WGS sequence"/>
</dbReference>
<dbReference type="EMBL" id="PYLY01000046">
    <property type="protein sequence ID" value="PST99151.1"/>
    <property type="molecule type" value="Genomic_DNA"/>
</dbReference>
<sequence length="224" mass="24880">MQTLFFDFDGTLVDSETFHAENWSAYLATYGVTLTADDFITYYAGVTWPKIAKHFIEHYQLNVDVMTITTEMEALTEAKIREQGIPALPGVDAILNRFAGKVPMAVVTGAPRDYVEGVLRQHGWFDLFEHVFSGYEVTNNKPAPDVYLHACQVMKVAPHQTVAVEDSRTGLQAAKNANICCLLINPHPSLIEIDADHKFTSMVAATPLLDSLFKAKLVIECSVK</sequence>
<organism evidence="6 7">
    <name type="scientific">Photobacterium aquimaris</name>
    <dbReference type="NCBI Taxonomy" id="512643"/>
    <lineage>
        <taxon>Bacteria</taxon>
        <taxon>Pseudomonadati</taxon>
        <taxon>Pseudomonadota</taxon>
        <taxon>Gammaproteobacteria</taxon>
        <taxon>Vibrionales</taxon>
        <taxon>Vibrionaceae</taxon>
        <taxon>Photobacterium</taxon>
    </lineage>
</organism>
<dbReference type="SFLD" id="SFLDG01129">
    <property type="entry name" value="C1.5:_HAD__Beta-PGM__Phosphata"/>
    <property type="match status" value="1"/>
</dbReference>
<gene>
    <name evidence="6" type="ORF">C0W81_17355</name>
</gene>
<reference evidence="6 7" key="1">
    <citation type="submission" date="2018-03" db="EMBL/GenBank/DDBJ databases">
        <title>Whole genome sequencing of Histamine producing bacteria.</title>
        <authorList>
            <person name="Butler K."/>
        </authorList>
    </citation>
    <scope>NUCLEOTIDE SEQUENCE [LARGE SCALE GENOMIC DNA]</scope>
    <source>
        <strain evidence="6 7">DSM 23343</strain>
    </source>
</reference>
<dbReference type="InterPro" id="IPR041492">
    <property type="entry name" value="HAD_2"/>
</dbReference>
<dbReference type="OrthoDB" id="9800058at2"/>
<dbReference type="PANTHER" id="PTHR46193">
    <property type="entry name" value="6-PHOSPHOGLUCONATE PHOSPHATASE"/>
    <property type="match status" value="1"/>
</dbReference>
<name>A0A2T3HTZ7_9GAMM</name>
<comment type="similarity">
    <text evidence="2">Belongs to the HAD-like hydrolase superfamily. CbbY/CbbZ/Gph/YieH family.</text>
</comment>
<dbReference type="InterPro" id="IPR023198">
    <property type="entry name" value="PGP-like_dom2"/>
</dbReference>
<dbReference type="Pfam" id="PF13419">
    <property type="entry name" value="HAD_2"/>
    <property type="match status" value="1"/>
</dbReference>
<dbReference type="InterPro" id="IPR006439">
    <property type="entry name" value="HAD-SF_hydro_IA"/>
</dbReference>
<comment type="caution">
    <text evidence="6">The sequence shown here is derived from an EMBL/GenBank/DDBJ whole genome shotgun (WGS) entry which is preliminary data.</text>
</comment>
<evidence type="ECO:0000256" key="2">
    <source>
        <dbReference type="ARBA" id="ARBA00006171"/>
    </source>
</evidence>
<dbReference type="AlphaFoldDB" id="A0A2T3HTZ7"/>
<evidence type="ECO:0000256" key="5">
    <source>
        <dbReference type="ARBA" id="ARBA00023277"/>
    </source>
</evidence>
<dbReference type="PRINTS" id="PR00413">
    <property type="entry name" value="HADHALOGNASE"/>
</dbReference>
<keyword evidence="5" id="KW-0119">Carbohydrate metabolism</keyword>
<evidence type="ECO:0000256" key="3">
    <source>
        <dbReference type="ARBA" id="ARBA00022723"/>
    </source>
</evidence>
<dbReference type="CDD" id="cd07505">
    <property type="entry name" value="HAD_BPGM-like"/>
    <property type="match status" value="1"/>
</dbReference>
<dbReference type="Gene3D" id="1.10.150.240">
    <property type="entry name" value="Putative phosphatase, domain 2"/>
    <property type="match status" value="1"/>
</dbReference>
<proteinExistence type="inferred from homology"/>
<dbReference type="Gene3D" id="3.40.50.1000">
    <property type="entry name" value="HAD superfamily/HAD-like"/>
    <property type="match status" value="1"/>
</dbReference>
<comment type="cofactor">
    <cofactor evidence="1">
        <name>Mg(2+)</name>
        <dbReference type="ChEBI" id="CHEBI:18420"/>
    </cofactor>
</comment>
<dbReference type="PANTHER" id="PTHR46193:SF18">
    <property type="entry name" value="HEXITOL PHOSPHATASE B"/>
    <property type="match status" value="1"/>
</dbReference>
<evidence type="ECO:0000313" key="7">
    <source>
        <dbReference type="Proteomes" id="UP000241858"/>
    </source>
</evidence>
<evidence type="ECO:0000313" key="6">
    <source>
        <dbReference type="EMBL" id="PST99151.1"/>
    </source>
</evidence>
<protein>
    <submittedName>
        <fullName evidence="6">HAD family phosphatase</fullName>
    </submittedName>
</protein>
<dbReference type="SFLD" id="SFLDS00003">
    <property type="entry name" value="Haloacid_Dehalogenase"/>
    <property type="match status" value="1"/>
</dbReference>
<dbReference type="SUPFAM" id="SSF56784">
    <property type="entry name" value="HAD-like"/>
    <property type="match status" value="1"/>
</dbReference>
<evidence type="ECO:0000256" key="1">
    <source>
        <dbReference type="ARBA" id="ARBA00001946"/>
    </source>
</evidence>
<dbReference type="InterPro" id="IPR023214">
    <property type="entry name" value="HAD_sf"/>
</dbReference>
<keyword evidence="3" id="KW-0479">Metal-binding</keyword>
<keyword evidence="4" id="KW-0460">Magnesium</keyword>
<dbReference type="GO" id="GO:0046872">
    <property type="term" value="F:metal ion binding"/>
    <property type="evidence" value="ECO:0007669"/>
    <property type="project" value="UniProtKB-KW"/>
</dbReference>
<dbReference type="GO" id="GO:0003824">
    <property type="term" value="F:catalytic activity"/>
    <property type="evidence" value="ECO:0007669"/>
    <property type="project" value="UniProtKB-ARBA"/>
</dbReference>
<evidence type="ECO:0000256" key="4">
    <source>
        <dbReference type="ARBA" id="ARBA00022842"/>
    </source>
</evidence>
<accession>A0A2T3HTZ7</accession>
<dbReference type="InterPro" id="IPR051600">
    <property type="entry name" value="Beta-PGM-like"/>
</dbReference>
<dbReference type="RefSeq" id="WP_060997444.1">
    <property type="nucleotide sequence ID" value="NZ_LNQZ01000006.1"/>
</dbReference>
<dbReference type="NCBIfam" id="TIGR01509">
    <property type="entry name" value="HAD-SF-IA-v3"/>
    <property type="match status" value="1"/>
</dbReference>